<evidence type="ECO:0000256" key="1">
    <source>
        <dbReference type="SAM" id="SignalP"/>
    </source>
</evidence>
<evidence type="ECO:0000313" key="3">
    <source>
        <dbReference type="Proteomes" id="UP000499080"/>
    </source>
</evidence>
<sequence>MKRLLIIASLLSIFSAFGESFETLLTEEELHICVSKLVCEMDKVEEFYDISTHAGPENSEKYINSISQALNMEESVNTREFWFLCGETFCELPEERRVAFAYPRSNVTLDAYCMPDLTLKFGHVLLKHPADKQ</sequence>
<accession>A0A4Y2VD35</accession>
<evidence type="ECO:0000313" key="2">
    <source>
        <dbReference type="EMBL" id="GBO21637.1"/>
    </source>
</evidence>
<dbReference type="EMBL" id="BGPR01044791">
    <property type="protein sequence ID" value="GBO21637.1"/>
    <property type="molecule type" value="Genomic_DNA"/>
</dbReference>
<comment type="caution">
    <text evidence="2">The sequence shown here is derived from an EMBL/GenBank/DDBJ whole genome shotgun (WGS) entry which is preliminary data.</text>
</comment>
<reference evidence="2 3" key="1">
    <citation type="journal article" date="2019" name="Sci. Rep.">
        <title>Orb-weaving spider Araneus ventricosus genome elucidates the spidroin gene catalogue.</title>
        <authorList>
            <person name="Kono N."/>
            <person name="Nakamura H."/>
            <person name="Ohtoshi R."/>
            <person name="Moran D.A.P."/>
            <person name="Shinohara A."/>
            <person name="Yoshida Y."/>
            <person name="Fujiwara M."/>
            <person name="Mori M."/>
            <person name="Tomita M."/>
            <person name="Arakawa K."/>
        </authorList>
    </citation>
    <scope>NUCLEOTIDE SEQUENCE [LARGE SCALE GENOMIC DNA]</scope>
</reference>
<organism evidence="2 3">
    <name type="scientific">Araneus ventricosus</name>
    <name type="common">Orbweaver spider</name>
    <name type="synonym">Epeira ventricosa</name>
    <dbReference type="NCBI Taxonomy" id="182803"/>
    <lineage>
        <taxon>Eukaryota</taxon>
        <taxon>Metazoa</taxon>
        <taxon>Ecdysozoa</taxon>
        <taxon>Arthropoda</taxon>
        <taxon>Chelicerata</taxon>
        <taxon>Arachnida</taxon>
        <taxon>Araneae</taxon>
        <taxon>Araneomorphae</taxon>
        <taxon>Entelegynae</taxon>
        <taxon>Araneoidea</taxon>
        <taxon>Araneidae</taxon>
        <taxon>Araneus</taxon>
    </lineage>
</organism>
<keyword evidence="1" id="KW-0732">Signal</keyword>
<feature type="chain" id="PRO_5021345363" evidence="1">
    <location>
        <begin position="21"/>
        <end position="133"/>
    </location>
</feature>
<dbReference type="AlphaFoldDB" id="A0A4Y2VD35"/>
<dbReference type="Proteomes" id="UP000499080">
    <property type="component" value="Unassembled WGS sequence"/>
</dbReference>
<protein>
    <submittedName>
        <fullName evidence="2">Uncharacterized protein</fullName>
    </submittedName>
</protein>
<gene>
    <name evidence="2" type="ORF">AVEN_47792_1</name>
</gene>
<proteinExistence type="predicted"/>
<keyword evidence="3" id="KW-1185">Reference proteome</keyword>
<feature type="signal peptide" evidence="1">
    <location>
        <begin position="1"/>
        <end position="20"/>
    </location>
</feature>
<name>A0A4Y2VD35_ARAVE</name>